<keyword evidence="2" id="KW-1185">Reference proteome</keyword>
<organism evidence="1 2">
    <name type="scientific">Cirrhinus molitorella</name>
    <name type="common">mud carp</name>
    <dbReference type="NCBI Taxonomy" id="172907"/>
    <lineage>
        <taxon>Eukaryota</taxon>
        <taxon>Metazoa</taxon>
        <taxon>Chordata</taxon>
        <taxon>Craniata</taxon>
        <taxon>Vertebrata</taxon>
        <taxon>Euteleostomi</taxon>
        <taxon>Actinopterygii</taxon>
        <taxon>Neopterygii</taxon>
        <taxon>Teleostei</taxon>
        <taxon>Ostariophysi</taxon>
        <taxon>Cypriniformes</taxon>
        <taxon>Cyprinidae</taxon>
        <taxon>Labeoninae</taxon>
        <taxon>Labeonini</taxon>
        <taxon>Cirrhinus</taxon>
    </lineage>
</organism>
<dbReference type="Proteomes" id="UP001558613">
    <property type="component" value="Unassembled WGS sequence"/>
</dbReference>
<protein>
    <submittedName>
        <fullName evidence="1">Uncharacterized protein</fullName>
    </submittedName>
</protein>
<proteinExistence type="predicted"/>
<evidence type="ECO:0000313" key="2">
    <source>
        <dbReference type="Proteomes" id="UP001558613"/>
    </source>
</evidence>
<name>A0ABR3LFE7_9TELE</name>
<evidence type="ECO:0000313" key="1">
    <source>
        <dbReference type="EMBL" id="KAL1250248.1"/>
    </source>
</evidence>
<reference evidence="1 2" key="1">
    <citation type="submission" date="2023-09" db="EMBL/GenBank/DDBJ databases">
        <authorList>
            <person name="Wang M."/>
        </authorList>
    </citation>
    <scope>NUCLEOTIDE SEQUENCE [LARGE SCALE GENOMIC DNA]</scope>
    <source>
        <strain evidence="1">GT-2023</strain>
        <tissue evidence="1">Liver</tissue>
    </source>
</reference>
<gene>
    <name evidence="1" type="ORF">QQF64_021253</name>
</gene>
<sequence length="160" mass="17725">MLFEDKENHYCGVDTSVEWLVKRNYLRETTAAFHSPAATFPSIMEEKEKAANQAGRKGWRRRASQETAGVSIREVRVRKVEEPRVLAGSAAAGQKVTGTCCCGSRCHPVRTFLPTHPEAPLCPCHSVSNAFPACWRRSTEVLAGGQTRKEEGHTVKTRKG</sequence>
<dbReference type="EMBL" id="JAYMGO010000023">
    <property type="protein sequence ID" value="KAL1250248.1"/>
    <property type="molecule type" value="Genomic_DNA"/>
</dbReference>
<accession>A0ABR3LFE7</accession>
<comment type="caution">
    <text evidence="1">The sequence shown here is derived from an EMBL/GenBank/DDBJ whole genome shotgun (WGS) entry which is preliminary data.</text>
</comment>